<evidence type="ECO:0000313" key="2">
    <source>
        <dbReference type="Proteomes" id="UP000011518"/>
    </source>
</evidence>
<dbReference type="InParanoid" id="L9JEN7"/>
<organism evidence="1 2">
    <name type="scientific">Tupaia chinensis</name>
    <name type="common">Chinese tree shrew</name>
    <name type="synonym">Tupaia belangeri chinensis</name>
    <dbReference type="NCBI Taxonomy" id="246437"/>
    <lineage>
        <taxon>Eukaryota</taxon>
        <taxon>Metazoa</taxon>
        <taxon>Chordata</taxon>
        <taxon>Craniata</taxon>
        <taxon>Vertebrata</taxon>
        <taxon>Euteleostomi</taxon>
        <taxon>Mammalia</taxon>
        <taxon>Eutheria</taxon>
        <taxon>Euarchontoglires</taxon>
        <taxon>Scandentia</taxon>
        <taxon>Tupaiidae</taxon>
        <taxon>Tupaia</taxon>
    </lineage>
</organism>
<protein>
    <submittedName>
        <fullName evidence="1">Uncharacterized protein</fullName>
    </submittedName>
</protein>
<reference evidence="2" key="1">
    <citation type="submission" date="2012-07" db="EMBL/GenBank/DDBJ databases">
        <title>Genome of the Chinese tree shrew, a rising model animal genetically related to primates.</title>
        <authorList>
            <person name="Zhang G."/>
            <person name="Fan Y."/>
            <person name="Yao Y."/>
            <person name="Huang Z."/>
        </authorList>
    </citation>
    <scope>NUCLEOTIDE SEQUENCE [LARGE SCALE GENOMIC DNA]</scope>
</reference>
<keyword evidence="2" id="KW-1185">Reference proteome</keyword>
<dbReference type="Proteomes" id="UP000011518">
    <property type="component" value="Unassembled WGS sequence"/>
</dbReference>
<dbReference type="AlphaFoldDB" id="L9JEN7"/>
<dbReference type="EMBL" id="KB321112">
    <property type="protein sequence ID" value="ELW47447.1"/>
    <property type="molecule type" value="Genomic_DNA"/>
</dbReference>
<name>L9JEN7_TUPCH</name>
<accession>L9JEN7</accession>
<gene>
    <name evidence="1" type="ORF">TREES_T100021067</name>
</gene>
<proteinExistence type="predicted"/>
<sequence length="136" mass="14260">MVLTSGEPASLGVAHDQCSQCPHLSEVGPRDLLLTGEGDATANLGNEAHIPAFASGNLALSLAHPSICPVPPRLMLRERSAVLYLRLASPFVTEALQKMMHTALATGFTASGAQKHMPNAASCHFCMEKVAPDDTA</sequence>
<reference evidence="2" key="2">
    <citation type="journal article" date="2013" name="Nat. Commun.">
        <title>Genome of the Chinese tree shrew.</title>
        <authorList>
            <person name="Fan Y."/>
            <person name="Huang Z.Y."/>
            <person name="Cao C.C."/>
            <person name="Chen C.S."/>
            <person name="Chen Y.X."/>
            <person name="Fan D.D."/>
            <person name="He J."/>
            <person name="Hou H.L."/>
            <person name="Hu L."/>
            <person name="Hu X.T."/>
            <person name="Jiang X.T."/>
            <person name="Lai R."/>
            <person name="Lang Y.S."/>
            <person name="Liang B."/>
            <person name="Liao S.G."/>
            <person name="Mu D."/>
            <person name="Ma Y.Y."/>
            <person name="Niu Y.Y."/>
            <person name="Sun X.Q."/>
            <person name="Xia J.Q."/>
            <person name="Xiao J."/>
            <person name="Xiong Z.Q."/>
            <person name="Xu L."/>
            <person name="Yang L."/>
            <person name="Zhang Y."/>
            <person name="Zhao W."/>
            <person name="Zhao X.D."/>
            <person name="Zheng Y.T."/>
            <person name="Zhou J.M."/>
            <person name="Zhu Y.B."/>
            <person name="Zhang G.J."/>
            <person name="Wang J."/>
            <person name="Yao Y.G."/>
        </authorList>
    </citation>
    <scope>NUCLEOTIDE SEQUENCE [LARGE SCALE GENOMIC DNA]</scope>
</reference>
<evidence type="ECO:0000313" key="1">
    <source>
        <dbReference type="EMBL" id="ELW47447.1"/>
    </source>
</evidence>